<feature type="non-terminal residue" evidence="1">
    <location>
        <position position="1"/>
    </location>
</feature>
<evidence type="ECO:0000313" key="2">
    <source>
        <dbReference type="Proteomes" id="UP000485058"/>
    </source>
</evidence>
<gene>
    <name evidence="1" type="ORF">HaLaN_05880</name>
</gene>
<protein>
    <submittedName>
        <fullName evidence="1">Uncharacterized protein</fullName>
    </submittedName>
</protein>
<organism evidence="1 2">
    <name type="scientific">Haematococcus lacustris</name>
    <name type="common">Green alga</name>
    <name type="synonym">Haematococcus pluvialis</name>
    <dbReference type="NCBI Taxonomy" id="44745"/>
    <lineage>
        <taxon>Eukaryota</taxon>
        <taxon>Viridiplantae</taxon>
        <taxon>Chlorophyta</taxon>
        <taxon>core chlorophytes</taxon>
        <taxon>Chlorophyceae</taxon>
        <taxon>CS clade</taxon>
        <taxon>Chlamydomonadales</taxon>
        <taxon>Haematococcaceae</taxon>
        <taxon>Haematococcus</taxon>
    </lineage>
</organism>
<dbReference type="Proteomes" id="UP000485058">
    <property type="component" value="Unassembled WGS sequence"/>
</dbReference>
<feature type="non-terminal residue" evidence="1">
    <location>
        <position position="82"/>
    </location>
</feature>
<name>A0A699YVN7_HAELA</name>
<accession>A0A699YVN7</accession>
<comment type="caution">
    <text evidence="1">The sequence shown here is derived from an EMBL/GenBank/DDBJ whole genome shotgun (WGS) entry which is preliminary data.</text>
</comment>
<dbReference type="EMBL" id="BLLF01000325">
    <property type="protein sequence ID" value="GFH10549.1"/>
    <property type="molecule type" value="Genomic_DNA"/>
</dbReference>
<dbReference type="AlphaFoldDB" id="A0A699YVN7"/>
<evidence type="ECO:0000313" key="1">
    <source>
        <dbReference type="EMBL" id="GFH10549.1"/>
    </source>
</evidence>
<proteinExistence type="predicted"/>
<sequence length="82" mass="8829">MVAAEARSATPHSGGKARWDILGLAQAMVLTTPDAQRSFLSFFDSGKLYMTQSIANAIIASSMVVIEGYMLELPGAHCWLPE</sequence>
<keyword evidence="2" id="KW-1185">Reference proteome</keyword>
<reference evidence="1 2" key="1">
    <citation type="submission" date="2020-02" db="EMBL/GenBank/DDBJ databases">
        <title>Draft genome sequence of Haematococcus lacustris strain NIES-144.</title>
        <authorList>
            <person name="Morimoto D."/>
            <person name="Nakagawa S."/>
            <person name="Yoshida T."/>
            <person name="Sawayama S."/>
        </authorList>
    </citation>
    <scope>NUCLEOTIDE SEQUENCE [LARGE SCALE GENOMIC DNA]</scope>
    <source>
        <strain evidence="1 2">NIES-144</strain>
    </source>
</reference>